<dbReference type="GO" id="GO:0003677">
    <property type="term" value="F:DNA binding"/>
    <property type="evidence" value="ECO:0007669"/>
    <property type="project" value="UniProtKB-UniRule"/>
</dbReference>
<dbReference type="Gene3D" id="1.10.443.10">
    <property type="entry name" value="Intergrase catalytic core"/>
    <property type="match status" value="1"/>
</dbReference>
<dbReference type="GO" id="GO:0006310">
    <property type="term" value="P:DNA recombination"/>
    <property type="evidence" value="ECO:0007669"/>
    <property type="project" value="UniProtKB-KW"/>
</dbReference>
<sequence>MEADGKSLDTVKTRMAHLHRLARGLGGAPHEVTEETLVDWFAEQAHWQRETRRSYRNTTNGFFSWAYAKGHLPTNPAAQMEAVAPEPPTPRPAPDRVWKESILAADDRTMEMLYLANDAGLRRGEVARVHTQDLVEDLVGYSLVVHGKGGKQRIVPISDYVAEMIMAGPGGHTPGLGTEGYLFPGDDDGHLSPRWVGTLCAAAMPGVWTMHKLRHRFATRAYRGTRDIRAVQELLGHSSVATTQIYTAVDDDEKRAAMMAAAAGPPARAISRRWAGHSAGGSVTAIASAGLTNPA</sequence>
<proteinExistence type="predicted"/>
<evidence type="ECO:0000259" key="4">
    <source>
        <dbReference type="PROSITE" id="PS51898"/>
    </source>
</evidence>
<dbReference type="AlphaFoldDB" id="A0AB33T1A7"/>
<dbReference type="PROSITE" id="PS51898">
    <property type="entry name" value="TYR_RECOMBINASE"/>
    <property type="match status" value="1"/>
</dbReference>
<feature type="domain" description="Tyr recombinase" evidence="4">
    <location>
        <begin position="88"/>
        <end position="259"/>
    </location>
</feature>
<dbReference type="PROSITE" id="PS51900">
    <property type="entry name" value="CB"/>
    <property type="match status" value="1"/>
</dbReference>
<dbReference type="Proteomes" id="UP000038487">
    <property type="component" value="Unassembled WGS sequence"/>
</dbReference>
<dbReference type="SUPFAM" id="SSF56349">
    <property type="entry name" value="DNA breaking-rejoining enzymes"/>
    <property type="match status" value="1"/>
</dbReference>
<gene>
    <name evidence="6" type="primary">xerC_3</name>
    <name evidence="6" type="ORF">ERS075527_02226</name>
</gene>
<dbReference type="PANTHER" id="PTHR30349">
    <property type="entry name" value="PHAGE INTEGRASE-RELATED"/>
    <property type="match status" value="1"/>
</dbReference>
<accession>A0AB33T1A7</accession>
<feature type="domain" description="Core-binding (CB)" evidence="5">
    <location>
        <begin position="1"/>
        <end position="67"/>
    </location>
</feature>
<evidence type="ECO:0000313" key="7">
    <source>
        <dbReference type="Proteomes" id="UP000038487"/>
    </source>
</evidence>
<dbReference type="InterPro" id="IPR002104">
    <property type="entry name" value="Integrase_catalytic"/>
</dbReference>
<name>A0AB33T1A7_9MYCO</name>
<dbReference type="InterPro" id="IPR011010">
    <property type="entry name" value="DNA_brk_join_enz"/>
</dbReference>
<organism evidence="6 7">
    <name type="scientific">Mycobacteroides abscessus</name>
    <dbReference type="NCBI Taxonomy" id="36809"/>
    <lineage>
        <taxon>Bacteria</taxon>
        <taxon>Bacillati</taxon>
        <taxon>Actinomycetota</taxon>
        <taxon>Actinomycetes</taxon>
        <taxon>Mycobacteriales</taxon>
        <taxon>Mycobacteriaceae</taxon>
        <taxon>Mycobacteroides</taxon>
    </lineage>
</organism>
<dbReference type="InterPro" id="IPR044068">
    <property type="entry name" value="CB"/>
</dbReference>
<dbReference type="PANTHER" id="PTHR30349:SF64">
    <property type="entry name" value="PROPHAGE INTEGRASE INTD-RELATED"/>
    <property type="match status" value="1"/>
</dbReference>
<keyword evidence="2" id="KW-0233">DNA recombination</keyword>
<dbReference type="InterPro" id="IPR013762">
    <property type="entry name" value="Integrase-like_cat_sf"/>
</dbReference>
<comment type="caution">
    <text evidence="6">The sequence shown here is derived from an EMBL/GenBank/DDBJ whole genome shotgun (WGS) entry which is preliminary data.</text>
</comment>
<evidence type="ECO:0000259" key="5">
    <source>
        <dbReference type="PROSITE" id="PS51900"/>
    </source>
</evidence>
<evidence type="ECO:0000256" key="1">
    <source>
        <dbReference type="ARBA" id="ARBA00023125"/>
    </source>
</evidence>
<evidence type="ECO:0000313" key="6">
    <source>
        <dbReference type="EMBL" id="CPT28181.1"/>
    </source>
</evidence>
<dbReference type="EMBL" id="CSUW01000004">
    <property type="protein sequence ID" value="CPT28181.1"/>
    <property type="molecule type" value="Genomic_DNA"/>
</dbReference>
<dbReference type="InterPro" id="IPR050090">
    <property type="entry name" value="Tyrosine_recombinase_XerCD"/>
</dbReference>
<dbReference type="Pfam" id="PF00589">
    <property type="entry name" value="Phage_integrase"/>
    <property type="match status" value="1"/>
</dbReference>
<protein>
    <submittedName>
        <fullName evidence="6">Integrase</fullName>
    </submittedName>
</protein>
<reference evidence="6 7" key="1">
    <citation type="submission" date="2015-03" db="EMBL/GenBank/DDBJ databases">
        <authorList>
            <consortium name="Pathogen Informatics"/>
            <person name="Murphy D."/>
        </authorList>
    </citation>
    <scope>NUCLEOTIDE SEQUENCE [LARGE SCALE GENOMIC DNA]</scope>
    <source>
        <strain evidence="6 7">PAP036</strain>
    </source>
</reference>
<evidence type="ECO:0000256" key="2">
    <source>
        <dbReference type="ARBA" id="ARBA00023172"/>
    </source>
</evidence>
<evidence type="ECO:0000256" key="3">
    <source>
        <dbReference type="PROSITE-ProRule" id="PRU01248"/>
    </source>
</evidence>
<keyword evidence="1 3" id="KW-0238">DNA-binding</keyword>
<dbReference type="GO" id="GO:0015074">
    <property type="term" value="P:DNA integration"/>
    <property type="evidence" value="ECO:0007669"/>
    <property type="project" value="InterPro"/>
</dbReference>